<feature type="chain" id="PRO_5047453380" evidence="1">
    <location>
        <begin position="20"/>
        <end position="158"/>
    </location>
</feature>
<sequence length="158" mass="16322">MFKVIIPALGLLGLVTVGARAPSAAEAQPMGWHLTYEGPVAKLAYGVANSDQLVLMLACDAGSDAAYVWGAVEPQASSVVLAANGVATRAEPREVIDAMTGEPAMETVVSMRDPAMRAFTRTGALTVTGDAGAFDMPADREEKALIAQFSDHCGGARA</sequence>
<feature type="signal peptide" evidence="1">
    <location>
        <begin position="1"/>
        <end position="19"/>
    </location>
</feature>
<dbReference type="EMBL" id="JAUKTR010000003">
    <property type="protein sequence ID" value="MDO1559233.1"/>
    <property type="molecule type" value="Genomic_DNA"/>
</dbReference>
<organism evidence="2 3">
    <name type="scientific">Peiella sedimenti</name>
    <dbReference type="NCBI Taxonomy" id="3061083"/>
    <lineage>
        <taxon>Bacteria</taxon>
        <taxon>Pseudomonadati</taxon>
        <taxon>Pseudomonadota</taxon>
        <taxon>Alphaproteobacteria</taxon>
        <taxon>Caulobacterales</taxon>
        <taxon>Caulobacteraceae</taxon>
        <taxon>Peiella</taxon>
    </lineage>
</organism>
<name>A0ABT8SN34_9CAUL</name>
<evidence type="ECO:0000313" key="3">
    <source>
        <dbReference type="Proteomes" id="UP001169063"/>
    </source>
</evidence>
<reference evidence="2" key="1">
    <citation type="submission" date="2023-07" db="EMBL/GenBank/DDBJ databases">
        <title>Brevundimonas soil sp. nov., isolated from the soil of chemical plant.</title>
        <authorList>
            <person name="Wu N."/>
        </authorList>
    </citation>
    <scope>NUCLEOTIDE SEQUENCE</scope>
    <source>
        <strain evidence="2">XZ-24</strain>
    </source>
</reference>
<comment type="caution">
    <text evidence="2">The sequence shown here is derived from an EMBL/GenBank/DDBJ whole genome shotgun (WGS) entry which is preliminary data.</text>
</comment>
<evidence type="ECO:0000256" key="1">
    <source>
        <dbReference type="SAM" id="SignalP"/>
    </source>
</evidence>
<accession>A0ABT8SN34</accession>
<proteinExistence type="predicted"/>
<keyword evidence="1" id="KW-0732">Signal</keyword>
<dbReference type="RefSeq" id="WP_302109669.1">
    <property type="nucleotide sequence ID" value="NZ_JAUKTR010000003.1"/>
</dbReference>
<evidence type="ECO:0000313" key="2">
    <source>
        <dbReference type="EMBL" id="MDO1559233.1"/>
    </source>
</evidence>
<dbReference type="Proteomes" id="UP001169063">
    <property type="component" value="Unassembled WGS sequence"/>
</dbReference>
<protein>
    <submittedName>
        <fullName evidence="2">Uncharacterized protein</fullName>
    </submittedName>
</protein>
<keyword evidence="3" id="KW-1185">Reference proteome</keyword>
<gene>
    <name evidence="2" type="ORF">Q0812_07305</name>
</gene>